<dbReference type="KEGG" id="tid:Thein_2076"/>
<protein>
    <recommendedName>
        <fullName evidence="4">Vitamin K epoxide reductase</fullName>
    </recommendedName>
</protein>
<keyword evidence="1" id="KW-0472">Membrane</keyword>
<dbReference type="Proteomes" id="UP000006793">
    <property type="component" value="Chromosome"/>
</dbReference>
<keyword evidence="1" id="KW-1133">Transmembrane helix</keyword>
<dbReference type="SUPFAM" id="SSF52833">
    <property type="entry name" value="Thioredoxin-like"/>
    <property type="match status" value="1"/>
</dbReference>
<evidence type="ECO:0008006" key="4">
    <source>
        <dbReference type="Google" id="ProtNLM"/>
    </source>
</evidence>
<dbReference type="InterPro" id="IPR036249">
    <property type="entry name" value="Thioredoxin-like_sf"/>
</dbReference>
<dbReference type="EMBL" id="CP002683">
    <property type="protein sequence ID" value="AEH45926.1"/>
    <property type="molecule type" value="Genomic_DNA"/>
</dbReference>
<evidence type="ECO:0000256" key="1">
    <source>
        <dbReference type="SAM" id="Phobius"/>
    </source>
</evidence>
<dbReference type="RefSeq" id="WP_013908665.1">
    <property type="nucleotide sequence ID" value="NC_015681.1"/>
</dbReference>
<feature type="transmembrane region" description="Helical" evidence="1">
    <location>
        <begin position="131"/>
        <end position="154"/>
    </location>
</feature>
<reference evidence="2 3" key="2">
    <citation type="journal article" date="2012" name="Stand. Genomic Sci.">
        <title>Complete genome sequence of the thermophilic sulfate-reducing ocean bacterium Thermodesulfatator indicus type strain (CIR29812(T)).</title>
        <authorList>
            <person name="Anderson I."/>
            <person name="Saunders E."/>
            <person name="Lapidus A."/>
            <person name="Nolan M."/>
            <person name="Lucas S."/>
            <person name="Tice H."/>
            <person name="Del Rio T.G."/>
            <person name="Cheng J.F."/>
            <person name="Han C."/>
            <person name="Tapia R."/>
            <person name="Goodwin L.A."/>
            <person name="Pitluck S."/>
            <person name="Liolios K."/>
            <person name="Mavromatis K."/>
            <person name="Pagani I."/>
            <person name="Ivanova N."/>
            <person name="Mikhailova N."/>
            <person name="Pati A."/>
            <person name="Chen A."/>
            <person name="Palaniappan K."/>
            <person name="Land M."/>
            <person name="Hauser L."/>
            <person name="Jeffries C.D."/>
            <person name="Chang Y.J."/>
            <person name="Brambilla E.M."/>
            <person name="Rohde M."/>
            <person name="Spring S."/>
            <person name="Goker M."/>
            <person name="Detter J.C."/>
            <person name="Woyke T."/>
            <person name="Bristow J."/>
            <person name="Eisen J.A."/>
            <person name="Markowitz V."/>
            <person name="Hugenholtz P."/>
            <person name="Kyrpides N.C."/>
            <person name="Klenk H.P."/>
        </authorList>
    </citation>
    <scope>NUCLEOTIDE SEQUENCE [LARGE SCALE GENOMIC DNA]</scope>
    <source>
        <strain evidence="3">DSM 15286 / JCM 11887 / CIR29812</strain>
    </source>
</reference>
<feature type="transmembrane region" description="Helical" evidence="1">
    <location>
        <begin position="161"/>
        <end position="182"/>
    </location>
</feature>
<evidence type="ECO:0000313" key="2">
    <source>
        <dbReference type="EMBL" id="AEH45926.1"/>
    </source>
</evidence>
<organism evidence="2 3">
    <name type="scientific">Thermodesulfatator indicus (strain DSM 15286 / JCM 11887 / CIR29812)</name>
    <dbReference type="NCBI Taxonomy" id="667014"/>
    <lineage>
        <taxon>Bacteria</taxon>
        <taxon>Pseudomonadati</taxon>
        <taxon>Thermodesulfobacteriota</taxon>
        <taxon>Thermodesulfobacteria</taxon>
        <taxon>Thermodesulfobacteriales</taxon>
        <taxon>Thermodesulfatatoraceae</taxon>
        <taxon>Thermodesulfatator</taxon>
    </lineage>
</organism>
<gene>
    <name evidence="2" type="ordered locus">Thein_2076</name>
</gene>
<evidence type="ECO:0000313" key="3">
    <source>
        <dbReference type="Proteomes" id="UP000006793"/>
    </source>
</evidence>
<accession>F8ADB1</accession>
<keyword evidence="3" id="KW-1185">Reference proteome</keyword>
<feature type="transmembrane region" description="Helical" evidence="1">
    <location>
        <begin position="104"/>
        <end position="125"/>
    </location>
</feature>
<dbReference type="AlphaFoldDB" id="F8ADB1"/>
<dbReference type="OrthoDB" id="9782432at2"/>
<dbReference type="STRING" id="667014.Thein_2076"/>
<dbReference type="eggNOG" id="COG0526">
    <property type="taxonomic scope" value="Bacteria"/>
</dbReference>
<dbReference type="PaxDb" id="667014-Thein_2076"/>
<dbReference type="InParanoid" id="F8ADB1"/>
<feature type="transmembrane region" description="Helical" evidence="1">
    <location>
        <begin position="32"/>
        <end position="55"/>
    </location>
</feature>
<feature type="transmembrane region" description="Helical" evidence="1">
    <location>
        <begin position="75"/>
        <end position="95"/>
    </location>
</feature>
<dbReference type="HOGENOM" id="CLU_1052798_0_0_0"/>
<keyword evidence="1" id="KW-0812">Transmembrane</keyword>
<reference evidence="3" key="1">
    <citation type="submission" date="2011-04" db="EMBL/GenBank/DDBJ databases">
        <title>The complete genome of Thermodesulfatator indicus DSM 15286.</title>
        <authorList>
            <person name="Lucas S."/>
            <person name="Copeland A."/>
            <person name="Lapidus A."/>
            <person name="Bruce D."/>
            <person name="Goodwin L."/>
            <person name="Pitluck S."/>
            <person name="Peters L."/>
            <person name="Kyrpides N."/>
            <person name="Mavromatis K."/>
            <person name="Pagani I."/>
            <person name="Ivanova N."/>
            <person name="Saunders L."/>
            <person name="Detter J.C."/>
            <person name="Tapia R."/>
            <person name="Han C."/>
            <person name="Land M."/>
            <person name="Hauser L."/>
            <person name="Markowitz V."/>
            <person name="Cheng J.-F."/>
            <person name="Hugenholtz P."/>
            <person name="Woyke T."/>
            <person name="Wu D."/>
            <person name="Spring S."/>
            <person name="Schroeder M."/>
            <person name="Brambilla E."/>
            <person name="Klenk H.-P."/>
            <person name="Eisen J.A."/>
        </authorList>
    </citation>
    <scope>NUCLEOTIDE SEQUENCE [LARGE SCALE GENOMIC DNA]</scope>
    <source>
        <strain evidence="3">DSM 15286 / JCM 11887 / CIR29812</strain>
    </source>
</reference>
<proteinExistence type="predicted"/>
<name>F8ADB1_THEID</name>
<sequence length="306" mass="34264">MKEALLNEKMTVERSMSQPFFRDFMFFKREKLISLVLLASIAGFFFCVTEVFLGFFGKSVCTSSACYVVEEFSQLSRQTLAALAAIYFAIVFFLARAFLKGDRLVVPFLCVTASVALAGEMVLLSRQAWDYHLHCPFCVTVGIFILLTALPSLLRFLRISVILAVIAVSWAFALTPLSIAPLSEASVKRIYRGEPSEKYILIYSENCPHCHKVLNFCEKLENLDLFLCPKDKALAFMRSLDIKGVPVMIVDRNGEKKILVGDNLILAYLKREESKEKSSVLLPEGSTLPLNLPLPGGICTEDKKCD</sequence>